<comment type="caution">
    <text evidence="2">The sequence shown here is derived from an EMBL/GenBank/DDBJ whole genome shotgun (WGS) entry which is preliminary data.</text>
</comment>
<evidence type="ECO:0000259" key="1">
    <source>
        <dbReference type="Pfam" id="PF05713"/>
    </source>
</evidence>
<dbReference type="Proteomes" id="UP000565155">
    <property type="component" value="Unassembled WGS sequence"/>
</dbReference>
<name>A0A7Y0N065_VIBAL</name>
<accession>A0A7Y0N065</accession>
<evidence type="ECO:0000313" key="3">
    <source>
        <dbReference type="Proteomes" id="UP000565155"/>
    </source>
</evidence>
<dbReference type="InterPro" id="IPR008687">
    <property type="entry name" value="MobC"/>
</dbReference>
<protein>
    <submittedName>
        <fullName evidence="2">MobC family plasmid mobilization relaxosome protein</fullName>
    </submittedName>
</protein>
<evidence type="ECO:0000313" key="2">
    <source>
        <dbReference type="EMBL" id="NMR76638.1"/>
    </source>
</evidence>
<dbReference type="Pfam" id="PF05713">
    <property type="entry name" value="MobC"/>
    <property type="match status" value="1"/>
</dbReference>
<dbReference type="EMBL" id="JABCMA010000065">
    <property type="protein sequence ID" value="NMR76638.1"/>
    <property type="molecule type" value="Genomic_DNA"/>
</dbReference>
<feature type="domain" description="Bacterial mobilisation" evidence="1">
    <location>
        <begin position="58"/>
        <end position="101"/>
    </location>
</feature>
<sequence>MPVEKRERIIKIRATESEYYELVARCPKPRLAEWMREHCLGTKVPRANAVPNVDPALLRQLAGMGNNLNQIARAIHSQEWKPVDRVQVIAALASIQRELASIKSENTHVDR</sequence>
<gene>
    <name evidence="2" type="ORF">HKB35_23865</name>
</gene>
<dbReference type="AlphaFoldDB" id="A0A7Y0N065"/>
<reference evidence="2 3" key="1">
    <citation type="submission" date="2020-04" db="EMBL/GenBank/DDBJ databases">
        <title>Whole-genome sequencing of Vibrio spp. from China reveals different genetic environments of blaCTX-M-14 among diverse lineages.</title>
        <authorList>
            <person name="Zheng Z."/>
            <person name="Ye L."/>
            <person name="Chen S."/>
        </authorList>
    </citation>
    <scope>NUCLEOTIDE SEQUENCE [LARGE SCALE GENOMIC DNA]</scope>
    <source>
        <strain evidence="2 3">Vb1636</strain>
    </source>
</reference>
<proteinExistence type="predicted"/>
<organism evidence="2 3">
    <name type="scientific">Vibrio alginolyticus</name>
    <dbReference type="NCBI Taxonomy" id="663"/>
    <lineage>
        <taxon>Bacteria</taxon>
        <taxon>Pseudomonadati</taxon>
        <taxon>Pseudomonadota</taxon>
        <taxon>Gammaproteobacteria</taxon>
        <taxon>Vibrionales</taxon>
        <taxon>Vibrionaceae</taxon>
        <taxon>Vibrio</taxon>
    </lineage>
</organism>